<proteinExistence type="predicted"/>
<dbReference type="AlphaFoldDB" id="A0A401T366"/>
<name>A0A401T366_CHIPU</name>
<organism evidence="1 2">
    <name type="scientific">Chiloscyllium punctatum</name>
    <name type="common">Brownbanded bambooshark</name>
    <name type="synonym">Hemiscyllium punctatum</name>
    <dbReference type="NCBI Taxonomy" id="137246"/>
    <lineage>
        <taxon>Eukaryota</taxon>
        <taxon>Metazoa</taxon>
        <taxon>Chordata</taxon>
        <taxon>Craniata</taxon>
        <taxon>Vertebrata</taxon>
        <taxon>Chondrichthyes</taxon>
        <taxon>Elasmobranchii</taxon>
        <taxon>Galeomorphii</taxon>
        <taxon>Galeoidea</taxon>
        <taxon>Orectolobiformes</taxon>
        <taxon>Hemiscylliidae</taxon>
        <taxon>Chiloscyllium</taxon>
    </lineage>
</organism>
<accession>A0A401T366</accession>
<dbReference type="Proteomes" id="UP000287033">
    <property type="component" value="Unassembled WGS sequence"/>
</dbReference>
<dbReference type="EMBL" id="BEZZ01000940">
    <property type="protein sequence ID" value="GCC37099.1"/>
    <property type="molecule type" value="Genomic_DNA"/>
</dbReference>
<gene>
    <name evidence="1" type="ORF">chiPu_0015600</name>
</gene>
<keyword evidence="2" id="KW-1185">Reference proteome</keyword>
<evidence type="ECO:0000313" key="1">
    <source>
        <dbReference type="EMBL" id="GCC37099.1"/>
    </source>
</evidence>
<sequence length="155" mass="17053">MTFRRSPDGPAHLHLQFVPRSGTCLPFAKMDASHSRGHRTHLSKPLIGRYAEYLLSRWSLGYQSEPGLSCPPPTVVICRHAVDSVSHWLRLTSNTRQHSGLLTPLIGLREDITHPHWLVALSVISGCLLPLVVVLPRGGLSISLSDQHSTISTVS</sequence>
<comment type="caution">
    <text evidence="1">The sequence shown here is derived from an EMBL/GenBank/DDBJ whole genome shotgun (WGS) entry which is preliminary data.</text>
</comment>
<reference evidence="1 2" key="1">
    <citation type="journal article" date="2018" name="Nat. Ecol. Evol.">
        <title>Shark genomes provide insights into elasmobranch evolution and the origin of vertebrates.</title>
        <authorList>
            <person name="Hara Y"/>
            <person name="Yamaguchi K"/>
            <person name="Onimaru K"/>
            <person name="Kadota M"/>
            <person name="Koyanagi M"/>
            <person name="Keeley SD"/>
            <person name="Tatsumi K"/>
            <person name="Tanaka K"/>
            <person name="Motone F"/>
            <person name="Kageyama Y"/>
            <person name="Nozu R"/>
            <person name="Adachi N"/>
            <person name="Nishimura O"/>
            <person name="Nakagawa R"/>
            <person name="Tanegashima C"/>
            <person name="Kiyatake I"/>
            <person name="Matsumoto R"/>
            <person name="Murakumo K"/>
            <person name="Nishida K"/>
            <person name="Terakita A"/>
            <person name="Kuratani S"/>
            <person name="Sato K"/>
            <person name="Hyodo S Kuraku.S."/>
        </authorList>
    </citation>
    <scope>NUCLEOTIDE SEQUENCE [LARGE SCALE GENOMIC DNA]</scope>
</reference>
<evidence type="ECO:0000313" key="2">
    <source>
        <dbReference type="Proteomes" id="UP000287033"/>
    </source>
</evidence>
<protein>
    <submittedName>
        <fullName evidence="1">Uncharacterized protein</fullName>
    </submittedName>
</protein>